<protein>
    <submittedName>
        <fullName evidence="2">UDP-2,4-diacetamido-2,4, 6-trideoxy-beta-L-altropyranose hydrolase</fullName>
    </submittedName>
</protein>
<gene>
    <name evidence="2" type="ORF">J2S76_003438</name>
</gene>
<keyword evidence="2" id="KW-0378">Hydrolase</keyword>
<keyword evidence="3" id="KW-1185">Reference proteome</keyword>
<sequence length="371" mass="40074">MSRPRPEGLRVAFRADASIEIGTGHVMRCLTLADALIREGATCLFICRAMPGDLRKAIAQRGHATRPLPAAEALPAQDASGPAHAHWLGVTWTQDARETRAAIGPTPVDWLVVDHYALDGRWEEALRPSCRHLMVIDDLADRTHACDLLLDQNTGRRAQDYAAFLPIDTPVLAGPRYALLRPEFAALRAESLTRRRQPRLGRLLVTMGGIDKDNVTERVLDALDACPLPRDLEITVVLGPQAPWRAQVEARAARMCNATHVRVGVADMARLMTDSDLAIGAAGSTSWERCALGLPSIVLVLAENQRSIAESLHQQEASVAVSSGGEAAACIEHHLQDDTLVPFLQRLSRGGAAIADGEGAARVVRGMVQHG</sequence>
<dbReference type="RefSeq" id="WP_307062305.1">
    <property type="nucleotide sequence ID" value="NZ_JAUSUH010000008.1"/>
</dbReference>
<organism evidence="2 3">
    <name type="scientific">Ancylobacter vacuolatus</name>
    <dbReference type="NCBI Taxonomy" id="223389"/>
    <lineage>
        <taxon>Bacteria</taxon>
        <taxon>Pseudomonadati</taxon>
        <taxon>Pseudomonadota</taxon>
        <taxon>Alphaproteobacteria</taxon>
        <taxon>Hyphomicrobiales</taxon>
        <taxon>Xanthobacteraceae</taxon>
        <taxon>Ancylobacter</taxon>
    </lineage>
</organism>
<dbReference type="GO" id="GO:0016787">
    <property type="term" value="F:hydrolase activity"/>
    <property type="evidence" value="ECO:0007669"/>
    <property type="project" value="UniProtKB-KW"/>
</dbReference>
<evidence type="ECO:0000259" key="1">
    <source>
        <dbReference type="Pfam" id="PF04101"/>
    </source>
</evidence>
<comment type="caution">
    <text evidence="2">The sequence shown here is derived from an EMBL/GenBank/DDBJ whole genome shotgun (WGS) entry which is preliminary data.</text>
</comment>
<dbReference type="SUPFAM" id="SSF53756">
    <property type="entry name" value="UDP-Glycosyltransferase/glycogen phosphorylase"/>
    <property type="match status" value="1"/>
</dbReference>
<dbReference type="EMBL" id="JAUSUH010000008">
    <property type="protein sequence ID" value="MDQ0349004.1"/>
    <property type="molecule type" value="Genomic_DNA"/>
</dbReference>
<dbReference type="InterPro" id="IPR007235">
    <property type="entry name" value="Glyco_trans_28_C"/>
</dbReference>
<dbReference type="Proteomes" id="UP001238467">
    <property type="component" value="Unassembled WGS sequence"/>
</dbReference>
<dbReference type="Gene3D" id="3.40.50.11190">
    <property type="match status" value="1"/>
</dbReference>
<dbReference type="Pfam" id="PF04101">
    <property type="entry name" value="Glyco_tran_28_C"/>
    <property type="match status" value="1"/>
</dbReference>
<dbReference type="InterPro" id="IPR020023">
    <property type="entry name" value="PseG"/>
</dbReference>
<proteinExistence type="predicted"/>
<dbReference type="Gene3D" id="3.40.50.2000">
    <property type="entry name" value="Glycogen Phosphorylase B"/>
    <property type="match status" value="1"/>
</dbReference>
<evidence type="ECO:0000313" key="3">
    <source>
        <dbReference type="Proteomes" id="UP001238467"/>
    </source>
</evidence>
<accession>A0ABU0DKS3</accession>
<feature type="domain" description="Glycosyl transferase family 28 C-terminal" evidence="1">
    <location>
        <begin position="203"/>
        <end position="321"/>
    </location>
</feature>
<dbReference type="NCBIfam" id="TIGR03590">
    <property type="entry name" value="PseG"/>
    <property type="match status" value="1"/>
</dbReference>
<dbReference type="PANTHER" id="PTHR21015">
    <property type="entry name" value="UDP-N-ACETYLGLUCOSAMINE--N-ACETYLMURAMYL-(PENTAPEPTIDE) PYROPHOSPHORYL-UNDECAPRENOL N-ACETYLGLUCOSAMINE TRANSFERASE 1"/>
    <property type="match status" value="1"/>
</dbReference>
<name>A0ABU0DKS3_9HYPH</name>
<evidence type="ECO:0000313" key="2">
    <source>
        <dbReference type="EMBL" id="MDQ0349004.1"/>
    </source>
</evidence>
<reference evidence="2 3" key="1">
    <citation type="submission" date="2023-07" db="EMBL/GenBank/DDBJ databases">
        <title>Genomic Encyclopedia of Type Strains, Phase IV (KMG-IV): sequencing the most valuable type-strain genomes for metagenomic binning, comparative biology and taxonomic classification.</title>
        <authorList>
            <person name="Goeker M."/>
        </authorList>
    </citation>
    <scope>NUCLEOTIDE SEQUENCE [LARGE SCALE GENOMIC DNA]</scope>
    <source>
        <strain evidence="2 3">DSM 1277</strain>
    </source>
</reference>
<dbReference type="PANTHER" id="PTHR21015:SF22">
    <property type="entry name" value="GLYCOSYLTRANSFERASE"/>
    <property type="match status" value="1"/>
</dbReference>